<evidence type="ECO:0008006" key="8">
    <source>
        <dbReference type="Google" id="ProtNLM"/>
    </source>
</evidence>
<organism evidence="6 7">
    <name type="scientific">Solanum stoloniferum</name>
    <dbReference type="NCBI Taxonomy" id="62892"/>
    <lineage>
        <taxon>Eukaryota</taxon>
        <taxon>Viridiplantae</taxon>
        <taxon>Streptophyta</taxon>
        <taxon>Embryophyta</taxon>
        <taxon>Tracheophyta</taxon>
        <taxon>Spermatophyta</taxon>
        <taxon>Magnoliopsida</taxon>
        <taxon>eudicotyledons</taxon>
        <taxon>Gunneridae</taxon>
        <taxon>Pentapetalae</taxon>
        <taxon>asterids</taxon>
        <taxon>lamiids</taxon>
        <taxon>Solanales</taxon>
        <taxon>Solanaceae</taxon>
        <taxon>Solanoideae</taxon>
        <taxon>Solaneae</taxon>
        <taxon>Solanum</taxon>
    </lineage>
</organism>
<accession>A0ABD2VB17</accession>
<evidence type="ECO:0000313" key="6">
    <source>
        <dbReference type="EMBL" id="KAL3378334.1"/>
    </source>
</evidence>
<evidence type="ECO:0000256" key="3">
    <source>
        <dbReference type="PROSITE-ProRule" id="PRU00982"/>
    </source>
</evidence>
<dbReference type="InterPro" id="IPR000210">
    <property type="entry name" value="BTB/POZ_dom"/>
</dbReference>
<dbReference type="Pfam" id="PF00651">
    <property type="entry name" value="BTB"/>
    <property type="match status" value="1"/>
</dbReference>
<evidence type="ECO:0000256" key="1">
    <source>
        <dbReference type="ARBA" id="ARBA00004906"/>
    </source>
</evidence>
<dbReference type="InterPro" id="IPR043454">
    <property type="entry name" value="NPH3/RPT2-like"/>
</dbReference>
<comment type="similarity">
    <text evidence="3">Belongs to the NPH3 family.</text>
</comment>
<dbReference type="PROSITE" id="PS50097">
    <property type="entry name" value="BTB"/>
    <property type="match status" value="1"/>
</dbReference>
<feature type="domain" description="BTB" evidence="4">
    <location>
        <begin position="6"/>
        <end position="74"/>
    </location>
</feature>
<dbReference type="EMBL" id="JBJKTR010000002">
    <property type="protein sequence ID" value="KAL3378328.1"/>
    <property type="molecule type" value="Genomic_DNA"/>
</dbReference>
<dbReference type="PANTHER" id="PTHR32370">
    <property type="entry name" value="OS12G0117600 PROTEIN"/>
    <property type="match status" value="1"/>
</dbReference>
<protein>
    <recommendedName>
        <fullName evidence="8">BTB/POZ domain-containing protein</fullName>
    </recommendedName>
</protein>
<dbReference type="Proteomes" id="UP001627284">
    <property type="component" value="Unassembled WGS sequence"/>
</dbReference>
<dbReference type="Pfam" id="PF03000">
    <property type="entry name" value="NPH3"/>
    <property type="match status" value="1"/>
</dbReference>
<name>A0ABD2VB17_9SOLN</name>
<evidence type="ECO:0000313" key="7">
    <source>
        <dbReference type="Proteomes" id="UP001627284"/>
    </source>
</evidence>
<dbReference type="SUPFAM" id="SSF54695">
    <property type="entry name" value="POZ domain"/>
    <property type="match status" value="1"/>
</dbReference>
<dbReference type="EMBL" id="JBJKTR010000002">
    <property type="protein sequence ID" value="KAL3378325.1"/>
    <property type="molecule type" value="Genomic_DNA"/>
</dbReference>
<sequence>MDFLPSDVTVNAGGISFTLHKFPLVSKSGYIRKLVSESNDADISTIEIPDIPGGGETFEFAAKFCYGINFEMSTENIAFLRCVAEYLEMTDYAVANLVGRTEAYFSEVAIKSIAVAVTILHSSENLIPIAEKVKLMSRCIDTIAYIACKDNQFSTSVRAEAGINGLTSSMFSNLKPIVDWWSEDLTVLRIDFFQRVLIAMMGRGFKQYALGPILMLYAQKSLRCLEIFGKGRKKIEPKQEHEKRVVLETIVGLLPREKNALSVSFLSMLLQAAIYLQTTIACRLDLEKRMALQLGQAVLDDLLIPSQGTLYLMLKPCSVL</sequence>
<dbReference type="EMBL" id="JBJKTR010000002">
    <property type="protein sequence ID" value="KAL3378333.1"/>
    <property type="molecule type" value="Genomic_DNA"/>
</dbReference>
<evidence type="ECO:0000259" key="4">
    <source>
        <dbReference type="PROSITE" id="PS50097"/>
    </source>
</evidence>
<evidence type="ECO:0000256" key="2">
    <source>
        <dbReference type="ARBA" id="ARBA00022786"/>
    </source>
</evidence>
<dbReference type="Gene3D" id="3.30.710.10">
    <property type="entry name" value="Potassium Channel Kv1.1, Chain A"/>
    <property type="match status" value="1"/>
</dbReference>
<comment type="pathway">
    <text evidence="1">Protein modification; protein ubiquitination.</text>
</comment>
<proteinExistence type="inferred from homology"/>
<feature type="domain" description="NPH3" evidence="5">
    <location>
        <begin position="179"/>
        <end position="320"/>
    </location>
</feature>
<dbReference type="AlphaFoldDB" id="A0ABD2VB17"/>
<dbReference type="EMBL" id="JBJKTR010000002">
    <property type="protein sequence ID" value="KAL3378334.1"/>
    <property type="molecule type" value="Genomic_DNA"/>
</dbReference>
<dbReference type="PROSITE" id="PS51649">
    <property type="entry name" value="NPH3"/>
    <property type="match status" value="1"/>
</dbReference>
<reference evidence="6 7" key="1">
    <citation type="submission" date="2024-05" db="EMBL/GenBank/DDBJ databases">
        <title>De novo assembly of an allotetraploid wild potato.</title>
        <authorList>
            <person name="Hosaka A.J."/>
        </authorList>
    </citation>
    <scope>NUCLEOTIDE SEQUENCE [LARGE SCALE GENOMIC DNA]</scope>
    <source>
        <tissue evidence="6">Young leaves</tissue>
    </source>
</reference>
<dbReference type="EMBL" id="JBJKTR010000002">
    <property type="protein sequence ID" value="KAL3378321.1"/>
    <property type="molecule type" value="Genomic_DNA"/>
</dbReference>
<dbReference type="EMBL" id="JBJKTR010000002">
    <property type="protein sequence ID" value="KAL3378335.1"/>
    <property type="molecule type" value="Genomic_DNA"/>
</dbReference>
<comment type="caution">
    <text evidence="6">The sequence shown here is derived from an EMBL/GenBank/DDBJ whole genome shotgun (WGS) entry which is preliminary data.</text>
</comment>
<gene>
    <name evidence="6" type="ORF">AABB24_004315</name>
</gene>
<dbReference type="InterPro" id="IPR027356">
    <property type="entry name" value="NPH3_dom"/>
</dbReference>
<evidence type="ECO:0000259" key="5">
    <source>
        <dbReference type="PROSITE" id="PS51649"/>
    </source>
</evidence>
<keyword evidence="7" id="KW-1185">Reference proteome</keyword>
<dbReference type="InterPro" id="IPR011333">
    <property type="entry name" value="SKP1/BTB/POZ_sf"/>
</dbReference>
<keyword evidence="2" id="KW-0833">Ubl conjugation pathway</keyword>